<dbReference type="GO" id="GO:0000915">
    <property type="term" value="P:actomyosin contractile ring assembly"/>
    <property type="evidence" value="ECO:0007669"/>
    <property type="project" value="TreeGrafter"/>
</dbReference>
<dbReference type="GO" id="GO:0000281">
    <property type="term" value="P:mitotic cytokinesis"/>
    <property type="evidence" value="ECO:0007669"/>
    <property type="project" value="TreeGrafter"/>
</dbReference>
<reference evidence="4 5" key="1">
    <citation type="journal article" date="2024" name="BMC Genomics">
        <title>Genome assembly of redclaw crayfish (Cherax quadricarinatus) provides insights into its immune adaptation and hypoxia tolerance.</title>
        <authorList>
            <person name="Liu Z."/>
            <person name="Zheng J."/>
            <person name="Li H."/>
            <person name="Fang K."/>
            <person name="Wang S."/>
            <person name="He J."/>
            <person name="Zhou D."/>
            <person name="Weng S."/>
            <person name="Chi M."/>
            <person name="Gu Z."/>
            <person name="He J."/>
            <person name="Li F."/>
            <person name="Wang M."/>
        </authorList>
    </citation>
    <scope>NUCLEOTIDE SEQUENCE [LARGE SCALE GENOMIC DNA]</scope>
    <source>
        <strain evidence="4">ZL_2023a</strain>
    </source>
</reference>
<evidence type="ECO:0000259" key="3">
    <source>
        <dbReference type="PROSITE" id="PS50003"/>
    </source>
</evidence>
<evidence type="ECO:0000313" key="4">
    <source>
        <dbReference type="EMBL" id="KAK8726839.1"/>
    </source>
</evidence>
<feature type="region of interest" description="Disordered" evidence="2">
    <location>
        <begin position="319"/>
        <end position="347"/>
    </location>
</feature>
<feature type="compositionally biased region" description="Polar residues" evidence="2">
    <location>
        <begin position="489"/>
        <end position="522"/>
    </location>
</feature>
<feature type="region of interest" description="Disordered" evidence="2">
    <location>
        <begin position="61"/>
        <end position="124"/>
    </location>
</feature>
<keyword evidence="1" id="KW-0175">Coiled coil</keyword>
<feature type="compositionally biased region" description="Polar residues" evidence="2">
    <location>
        <begin position="779"/>
        <end position="789"/>
    </location>
</feature>
<dbReference type="Pfam" id="PF08174">
    <property type="entry name" value="Anillin"/>
    <property type="match status" value="1"/>
</dbReference>
<dbReference type="GO" id="GO:0031106">
    <property type="term" value="P:septin ring organization"/>
    <property type="evidence" value="ECO:0007669"/>
    <property type="project" value="TreeGrafter"/>
</dbReference>
<feature type="region of interest" description="Disordered" evidence="2">
    <location>
        <begin position="230"/>
        <end position="255"/>
    </location>
</feature>
<feature type="region of interest" description="Disordered" evidence="2">
    <location>
        <begin position="269"/>
        <end position="289"/>
    </location>
</feature>
<evidence type="ECO:0000256" key="2">
    <source>
        <dbReference type="SAM" id="MobiDB-lite"/>
    </source>
</evidence>
<feature type="compositionally biased region" description="Polar residues" evidence="2">
    <location>
        <begin position="86"/>
        <end position="107"/>
    </location>
</feature>
<gene>
    <name evidence="4" type="ORF">OTU49_010086</name>
</gene>
<feature type="region of interest" description="Disordered" evidence="2">
    <location>
        <begin position="957"/>
        <end position="996"/>
    </location>
</feature>
<evidence type="ECO:0000313" key="5">
    <source>
        <dbReference type="Proteomes" id="UP001445076"/>
    </source>
</evidence>
<comment type="caution">
    <text evidence="4">The sequence shown here is derived from an EMBL/GenBank/DDBJ whole genome shotgun (WGS) entry which is preliminary data.</text>
</comment>
<dbReference type="InterPro" id="IPR037840">
    <property type="entry name" value="PH_Anillin"/>
</dbReference>
<dbReference type="GO" id="GO:0005826">
    <property type="term" value="C:actomyosin contractile ring"/>
    <property type="evidence" value="ECO:0007669"/>
    <property type="project" value="TreeGrafter"/>
</dbReference>
<dbReference type="InterPro" id="IPR011993">
    <property type="entry name" value="PH-like_dom_sf"/>
</dbReference>
<name>A0AAW0WKU8_CHEQU</name>
<feature type="region of interest" description="Disordered" evidence="2">
    <location>
        <begin position="389"/>
        <end position="563"/>
    </location>
</feature>
<dbReference type="SMART" id="SM00233">
    <property type="entry name" value="PH"/>
    <property type="match status" value="1"/>
</dbReference>
<feature type="domain" description="PH" evidence="3">
    <location>
        <begin position="1297"/>
        <end position="1421"/>
    </location>
</feature>
<dbReference type="FunFam" id="2.30.29.30:FF:000111">
    <property type="entry name" value="anillin isoform X1"/>
    <property type="match status" value="1"/>
</dbReference>
<dbReference type="InterPro" id="IPR001849">
    <property type="entry name" value="PH_domain"/>
</dbReference>
<dbReference type="Pfam" id="PF00169">
    <property type="entry name" value="PH"/>
    <property type="match status" value="1"/>
</dbReference>
<feature type="region of interest" description="Disordered" evidence="2">
    <location>
        <begin position="739"/>
        <end position="849"/>
    </location>
</feature>
<feature type="compositionally biased region" description="Basic and acidic residues" evidence="2">
    <location>
        <begin position="434"/>
        <end position="474"/>
    </location>
</feature>
<feature type="compositionally biased region" description="Low complexity" evidence="2">
    <location>
        <begin position="240"/>
        <end position="255"/>
    </location>
</feature>
<feature type="compositionally biased region" description="Basic and acidic residues" evidence="2">
    <location>
        <begin position="540"/>
        <end position="551"/>
    </location>
</feature>
<feature type="compositionally biased region" description="Polar residues" evidence="2">
    <location>
        <begin position="70"/>
        <end position="79"/>
    </location>
</feature>
<feature type="compositionally biased region" description="Polar residues" evidence="2">
    <location>
        <begin position="834"/>
        <end position="849"/>
    </location>
</feature>
<feature type="compositionally biased region" description="Acidic residues" evidence="2">
    <location>
        <begin position="764"/>
        <end position="775"/>
    </location>
</feature>
<dbReference type="InterPro" id="IPR012966">
    <property type="entry name" value="AHD"/>
</dbReference>
<dbReference type="InterPro" id="IPR051364">
    <property type="entry name" value="Cytokinesis/Rho-signaling"/>
</dbReference>
<dbReference type="PANTHER" id="PTHR21538:SF23">
    <property type="entry name" value="ANILLIN"/>
    <property type="match status" value="1"/>
</dbReference>
<feature type="compositionally biased region" description="Polar residues" evidence="2">
    <location>
        <begin position="25"/>
        <end position="39"/>
    </location>
</feature>
<feature type="compositionally biased region" description="Basic and acidic residues" evidence="2">
    <location>
        <begin position="751"/>
        <end position="762"/>
    </location>
</feature>
<feature type="compositionally biased region" description="Low complexity" evidence="2">
    <location>
        <begin position="799"/>
        <end position="813"/>
    </location>
</feature>
<dbReference type="PANTHER" id="PTHR21538">
    <property type="entry name" value="ANILLIN/RHOTEKIN RTKN"/>
    <property type="match status" value="1"/>
</dbReference>
<dbReference type="PROSITE" id="PS50003">
    <property type="entry name" value="PH_DOMAIN"/>
    <property type="match status" value="1"/>
</dbReference>
<organism evidence="4 5">
    <name type="scientific">Cherax quadricarinatus</name>
    <name type="common">Australian red claw crayfish</name>
    <dbReference type="NCBI Taxonomy" id="27406"/>
    <lineage>
        <taxon>Eukaryota</taxon>
        <taxon>Metazoa</taxon>
        <taxon>Ecdysozoa</taxon>
        <taxon>Arthropoda</taxon>
        <taxon>Crustacea</taxon>
        <taxon>Multicrustacea</taxon>
        <taxon>Malacostraca</taxon>
        <taxon>Eumalacostraca</taxon>
        <taxon>Eucarida</taxon>
        <taxon>Decapoda</taxon>
        <taxon>Pleocyemata</taxon>
        <taxon>Astacidea</taxon>
        <taxon>Parastacoidea</taxon>
        <taxon>Parastacidae</taxon>
        <taxon>Cherax</taxon>
    </lineage>
</organism>
<evidence type="ECO:0000256" key="1">
    <source>
        <dbReference type="ARBA" id="ARBA00023054"/>
    </source>
</evidence>
<feature type="region of interest" description="Disordered" evidence="2">
    <location>
        <begin position="19"/>
        <end position="39"/>
    </location>
</feature>
<dbReference type="CDD" id="cd01263">
    <property type="entry name" value="PH_anillin"/>
    <property type="match status" value="1"/>
</dbReference>
<sequence length="1438" mass="158755">MADPFVVRMMARSQARRAGIARTTGDFSNKENVGVSDSTRTRLKQINSLYSEDSELAVNPLRPSILEPSESVNTLTSEPTNDRSSNKVPSAQTMNFDQSESLQPKTSPSRKDEGSTSPCRPRLKSLARRAQEMKNWEDDYTRATSNSHNSKVEVEGNLASSMHGYSHENYASNTRANIISQRSSTRAEGRSAVKTNGSLSPCHAVASVQGENIPPQYYFGDGPSGAHFNGSSCESPAIPNPSTNTSISFSSSSSYNTTPNLKNLTKLKMPRETTVLHQPKSPTSPTKKLVWDKGMLNSLEAQGFTPSDSRSRLYYDFKKETKPQSNDSGPVKPAPAQEKNELPVSPSKVGGMSLAEFVRSSSPVKLNAAANKPNSSSCLLSPQKNLSLVPQTSHASLKPSTSNASLPPPPPVVVSYLPKSPCSSPTRGLGVRSPELKPAKDRARDTSPSKVGEMRSRWEQHIRQASPERADRSRSPRKSVVRSVSPKKMTSNQSSNSINELSPKKSGSTTAPQSPTRCSSPVRSPHMYLPQTQCGFSRGGPERRSWRDLSPHRPPPVGDVVKGEVPIPEAVPLVDQPFMSSVRERAAAFDNAGGKASPKDPAEMSVQERLALFSRKQGAVLVPKAPFGQPVPLKTLHGDAAAGARENSSKPLVNHSQPVLKPAKRLASEPSPAITQKLHQIQSGTRLPSPGKDKLPSFESQRKVFENIKDNWRANEINSKIQTERQKEMDVLLNRFKKPRQNIATLNPDTASKDTGRPRFPVESESEYLESDDSYTESTASEDTITQGETAGPPKPPRLFLESTSSSFLSDVPPSSPPPLLPTTLQQSPRHKQQTYSHRLNSTKIGEVQTSPKKTFVTKVKPGHIYPSLTDIESHSEVPDSQDEDETRDSSFSESVLTFASIESLGQKIQHAASTAMDKPLSMIAENTEASNSDVYGMSESTMDALGAIDDAIDEALDEEPTPPKRIRSQDDSPLNAYKTPKLNQNSPTHQEDHETLTHSISLYRKQKPEVTYTPVRQIVRRPDLRSPTPEPVSPSVTVSARIKELQEEVSEQQRVIAQASNAVTVVLQRPEQQGTPQHVEAEKLLLLASQKRQTSLNEIQRLKTEGALGQQSWSGDEDTCMGSISISNISVPLKQDFLRKGMKGDDLYHLMVLVKHREQVISSQLQTTPECVVEGSVTFPNLMALHHLTSDFNITLEVYALCTHPQRQHNIKKEPSRMKLTPLKRMQKHDSRVCSPSVQSPGGPYAVRTSAFQLVGFTHLNISTLTRNAWTLEKVPFSSPLDGHLLMRVSCSFEGGIVERGFLTMFEDVGGYGAWNRLWCVLNGMHLRYWRYPDDEGKKEACGQIDLRTCTTRRIELVARDVCARQHTFQLTCVQPARAKDISNLVQEVHGSTLVTKYLLSSDSKEERIIWCNKLNKSLANIRAWDPDALRPEDYHV</sequence>
<feature type="region of interest" description="Disordered" evidence="2">
    <location>
        <begin position="867"/>
        <end position="892"/>
    </location>
</feature>
<proteinExistence type="predicted"/>
<dbReference type="EMBL" id="JARKIK010000078">
    <property type="protein sequence ID" value="KAK8726839.1"/>
    <property type="molecule type" value="Genomic_DNA"/>
</dbReference>
<accession>A0AAW0WKU8</accession>
<dbReference type="SUPFAM" id="SSF50729">
    <property type="entry name" value="PH domain-like"/>
    <property type="match status" value="1"/>
</dbReference>
<dbReference type="Proteomes" id="UP001445076">
    <property type="component" value="Unassembled WGS sequence"/>
</dbReference>
<keyword evidence="5" id="KW-1185">Reference proteome</keyword>
<dbReference type="Gene3D" id="2.30.29.30">
    <property type="entry name" value="Pleckstrin-homology domain (PH domain)/Phosphotyrosine-binding domain (PTB)"/>
    <property type="match status" value="1"/>
</dbReference>
<protein>
    <recommendedName>
        <fullName evidence="3">PH domain-containing protein</fullName>
    </recommendedName>
</protein>